<comment type="catalytic activity">
    <reaction evidence="1">
        <text>Hydrolysis of terminal non-reducing N-acetyl-D-hexosamine residues in N-acetyl-beta-D-hexosaminides.</text>
        <dbReference type="EC" id="3.2.1.52"/>
    </reaction>
</comment>
<sequence length="551" mass="55916">MHFVQRGIVRGPAILAALLLAVTGCSPGPDQPETGATQPAAERTESPESSVEPPLSWGPSLADEAAAKQAIEKLDDAELAGQVIMAQYTGTSVSAAAGLVKKHHLAGVITMADNLPTDAAGKVDTDKLHDVTEAIQKAAEDDGREWPAIIGVDQEGGPVARLSSPVTGFPAFMSYGAAGDAELARRAARVQAAELAELGYTLDFAPSIDVTAGAEDAVIGVRSPAGDPQLAAKVGSAAVQGFSDAGVVSTVKHFPGHGSLTTDSHESLPVLDSSLKALEARDWVPFRAAIDDGAPVVMMGHIAAKAIDPGKPASLSKQAYKTLRSRLGFEGVAVTDALNMGAVDASAGDATVEAIRAGADLALMPADTASAHAALVAAVKDGSLKRSRLEQAATRVVTLMMWQQEQAGKAEAATADDAAPAEVSQQVSAAGITMVHGKCGKELVRDSVTVVGGTTTDRARFAAAAKQAGVSTGSGPTVRLLGASGSPGGDIAVALDGPWALKRSDADTQLALYGRTKGAFAALLDVLTGKKDAPGKLPLTIKGLDEDAGCG</sequence>
<keyword evidence="5" id="KW-0326">Glycosidase</keyword>
<evidence type="ECO:0000313" key="8">
    <source>
        <dbReference type="EMBL" id="WGW12915.1"/>
    </source>
</evidence>
<dbReference type="EC" id="3.2.1.52" evidence="3"/>
<dbReference type="Proteomes" id="UP001209083">
    <property type="component" value="Chromosome"/>
</dbReference>
<comment type="similarity">
    <text evidence="2">Belongs to the glycosyl hydrolase 3 family.</text>
</comment>
<organism evidence="8 9">
    <name type="scientific">Saxibacter everestensis</name>
    <dbReference type="NCBI Taxonomy" id="2909229"/>
    <lineage>
        <taxon>Bacteria</taxon>
        <taxon>Bacillati</taxon>
        <taxon>Actinomycetota</taxon>
        <taxon>Actinomycetes</taxon>
        <taxon>Micrococcales</taxon>
        <taxon>Brevibacteriaceae</taxon>
        <taxon>Saxibacter</taxon>
    </lineage>
</organism>
<feature type="region of interest" description="Disordered" evidence="6">
    <location>
        <begin position="28"/>
        <end position="56"/>
    </location>
</feature>
<evidence type="ECO:0000313" key="9">
    <source>
        <dbReference type="Proteomes" id="UP001209083"/>
    </source>
</evidence>
<dbReference type="RefSeq" id="WP_349639723.1">
    <property type="nucleotide sequence ID" value="NZ_CP090958.1"/>
</dbReference>
<gene>
    <name evidence="8" type="ORF">LWF01_03845</name>
</gene>
<evidence type="ECO:0000256" key="1">
    <source>
        <dbReference type="ARBA" id="ARBA00001231"/>
    </source>
</evidence>
<dbReference type="EMBL" id="CP090958">
    <property type="protein sequence ID" value="WGW12915.1"/>
    <property type="molecule type" value="Genomic_DNA"/>
</dbReference>
<evidence type="ECO:0000256" key="4">
    <source>
        <dbReference type="ARBA" id="ARBA00022801"/>
    </source>
</evidence>
<feature type="domain" description="Glycoside hydrolase family 3 N-terminal" evidence="7">
    <location>
        <begin position="93"/>
        <end position="399"/>
    </location>
</feature>
<dbReference type="InterPro" id="IPR017853">
    <property type="entry name" value="GH"/>
</dbReference>
<dbReference type="InterPro" id="IPR001764">
    <property type="entry name" value="Glyco_hydro_3_N"/>
</dbReference>
<name>A0ABY8QV65_9MICO</name>
<dbReference type="Gene3D" id="3.20.20.300">
    <property type="entry name" value="Glycoside hydrolase, family 3, N-terminal domain"/>
    <property type="match status" value="1"/>
</dbReference>
<dbReference type="PANTHER" id="PTHR30480:SF13">
    <property type="entry name" value="BETA-HEXOSAMINIDASE"/>
    <property type="match status" value="1"/>
</dbReference>
<dbReference type="InterPro" id="IPR050226">
    <property type="entry name" value="NagZ_Beta-hexosaminidase"/>
</dbReference>
<dbReference type="PROSITE" id="PS51257">
    <property type="entry name" value="PROKAR_LIPOPROTEIN"/>
    <property type="match status" value="1"/>
</dbReference>
<dbReference type="PRINTS" id="PR00133">
    <property type="entry name" value="GLHYDRLASE3"/>
</dbReference>
<dbReference type="SUPFAM" id="SSF51445">
    <property type="entry name" value="(Trans)glycosidases"/>
    <property type="match status" value="1"/>
</dbReference>
<keyword evidence="4 8" id="KW-0378">Hydrolase</keyword>
<protein>
    <recommendedName>
        <fullName evidence="3">beta-N-acetylhexosaminidase</fullName>
        <ecNumber evidence="3">3.2.1.52</ecNumber>
    </recommendedName>
</protein>
<keyword evidence="9" id="KW-1185">Reference proteome</keyword>
<proteinExistence type="inferred from homology"/>
<reference evidence="8 9" key="1">
    <citation type="submission" date="2023-05" db="EMBL/GenBank/DDBJ databases">
        <title>Lithophilousrod everest ZFBP1038 complete genpme.</title>
        <authorList>
            <person name="Tian M."/>
        </authorList>
    </citation>
    <scope>NUCLEOTIDE SEQUENCE [LARGE SCALE GENOMIC DNA]</scope>
    <source>
        <strain evidence="8 9">ZFBP1038</strain>
    </source>
</reference>
<evidence type="ECO:0000259" key="7">
    <source>
        <dbReference type="Pfam" id="PF00933"/>
    </source>
</evidence>
<dbReference type="GO" id="GO:0016787">
    <property type="term" value="F:hydrolase activity"/>
    <property type="evidence" value="ECO:0007669"/>
    <property type="project" value="UniProtKB-KW"/>
</dbReference>
<accession>A0ABY8QV65</accession>
<evidence type="ECO:0000256" key="3">
    <source>
        <dbReference type="ARBA" id="ARBA00012663"/>
    </source>
</evidence>
<dbReference type="PANTHER" id="PTHR30480">
    <property type="entry name" value="BETA-HEXOSAMINIDASE-RELATED"/>
    <property type="match status" value="1"/>
</dbReference>
<dbReference type="Pfam" id="PF00933">
    <property type="entry name" value="Glyco_hydro_3"/>
    <property type="match status" value="1"/>
</dbReference>
<dbReference type="InterPro" id="IPR036962">
    <property type="entry name" value="Glyco_hydro_3_N_sf"/>
</dbReference>
<evidence type="ECO:0000256" key="2">
    <source>
        <dbReference type="ARBA" id="ARBA00005336"/>
    </source>
</evidence>
<evidence type="ECO:0000256" key="6">
    <source>
        <dbReference type="SAM" id="MobiDB-lite"/>
    </source>
</evidence>
<evidence type="ECO:0000256" key="5">
    <source>
        <dbReference type="ARBA" id="ARBA00023295"/>
    </source>
</evidence>